<dbReference type="PRINTS" id="PR00412">
    <property type="entry name" value="EPOXHYDRLASE"/>
</dbReference>
<dbReference type="Proteomes" id="UP001501183">
    <property type="component" value="Unassembled WGS sequence"/>
</dbReference>
<keyword evidence="2" id="KW-0378">Hydrolase</keyword>
<comment type="caution">
    <text evidence="2">The sequence shown here is derived from an EMBL/GenBank/DDBJ whole genome shotgun (WGS) entry which is preliminary data.</text>
</comment>
<dbReference type="Gene3D" id="3.40.50.1820">
    <property type="entry name" value="alpha/beta hydrolase"/>
    <property type="match status" value="1"/>
</dbReference>
<dbReference type="EMBL" id="BAABFB010000001">
    <property type="protein sequence ID" value="GAA4470730.1"/>
    <property type="molecule type" value="Genomic_DNA"/>
</dbReference>
<dbReference type="PANTHER" id="PTHR43798">
    <property type="entry name" value="MONOACYLGLYCEROL LIPASE"/>
    <property type="match status" value="1"/>
</dbReference>
<dbReference type="RefSeq" id="WP_345340823.1">
    <property type="nucleotide sequence ID" value="NZ_BAABFB010000001.1"/>
</dbReference>
<keyword evidence="3" id="KW-1185">Reference proteome</keyword>
<evidence type="ECO:0000313" key="3">
    <source>
        <dbReference type="Proteomes" id="UP001501183"/>
    </source>
</evidence>
<dbReference type="Pfam" id="PF12697">
    <property type="entry name" value="Abhydrolase_6"/>
    <property type="match status" value="1"/>
</dbReference>
<dbReference type="SUPFAM" id="SSF53474">
    <property type="entry name" value="alpha/beta-Hydrolases"/>
    <property type="match status" value="1"/>
</dbReference>
<dbReference type="PANTHER" id="PTHR43798:SF33">
    <property type="entry name" value="HYDROLASE, PUTATIVE (AFU_ORTHOLOGUE AFUA_2G14860)-RELATED"/>
    <property type="match status" value="1"/>
</dbReference>
<dbReference type="InterPro" id="IPR000639">
    <property type="entry name" value="Epox_hydrolase-like"/>
</dbReference>
<name>A0ABP8NPY6_9NOCA</name>
<organism evidence="2 3">
    <name type="scientific">Rhodococcus olei</name>
    <dbReference type="NCBI Taxonomy" id="2161675"/>
    <lineage>
        <taxon>Bacteria</taxon>
        <taxon>Bacillati</taxon>
        <taxon>Actinomycetota</taxon>
        <taxon>Actinomycetes</taxon>
        <taxon>Mycobacteriales</taxon>
        <taxon>Nocardiaceae</taxon>
        <taxon>Rhodococcus</taxon>
    </lineage>
</organism>
<protein>
    <submittedName>
        <fullName evidence="2">Alpha/beta fold hydrolase</fullName>
    </submittedName>
</protein>
<dbReference type="GO" id="GO:0016787">
    <property type="term" value="F:hydrolase activity"/>
    <property type="evidence" value="ECO:0007669"/>
    <property type="project" value="UniProtKB-KW"/>
</dbReference>
<evidence type="ECO:0000259" key="1">
    <source>
        <dbReference type="Pfam" id="PF12697"/>
    </source>
</evidence>
<feature type="domain" description="AB hydrolase-1" evidence="1">
    <location>
        <begin position="26"/>
        <end position="280"/>
    </location>
</feature>
<accession>A0ABP8NPY6</accession>
<proteinExistence type="predicted"/>
<sequence>MADLVVHTDLHGDDVAYRLAGSGETVLLVHGMAASSRTWRFVLPELARGFRVLAPDLPGHGESAKPRGDYSLGAFAVTLRDLLAELGIGRVTVVGHSFGGGVAMQLAYQHPELCGRLVLISSGGLGREVSWMLRLLSAPGAELVLPLVALPPLALPVLAPPYLRPLGRGRLRSWLVARGVPADRAEEVWRAYASLSDTATRQAFLRTLRSVVDPGGQAVSAQRRLHRVGLPTQLVWGEADPIIPVSHGLTAHQAMPDSRIAVMQGVGHFPQVECPAAVVKIIGQFIAATPAAAAEGDG</sequence>
<dbReference type="InterPro" id="IPR000073">
    <property type="entry name" value="AB_hydrolase_1"/>
</dbReference>
<evidence type="ECO:0000313" key="2">
    <source>
        <dbReference type="EMBL" id="GAA4470730.1"/>
    </source>
</evidence>
<dbReference type="InterPro" id="IPR029058">
    <property type="entry name" value="AB_hydrolase_fold"/>
</dbReference>
<dbReference type="PRINTS" id="PR00111">
    <property type="entry name" value="ABHYDROLASE"/>
</dbReference>
<dbReference type="InterPro" id="IPR050266">
    <property type="entry name" value="AB_hydrolase_sf"/>
</dbReference>
<gene>
    <name evidence="2" type="ORF">GCM10023094_00230</name>
</gene>
<reference evidence="3" key="1">
    <citation type="journal article" date="2019" name="Int. J. Syst. Evol. Microbiol.">
        <title>The Global Catalogue of Microorganisms (GCM) 10K type strain sequencing project: providing services to taxonomists for standard genome sequencing and annotation.</title>
        <authorList>
            <consortium name="The Broad Institute Genomics Platform"/>
            <consortium name="The Broad Institute Genome Sequencing Center for Infectious Disease"/>
            <person name="Wu L."/>
            <person name="Ma J."/>
        </authorList>
    </citation>
    <scope>NUCLEOTIDE SEQUENCE [LARGE SCALE GENOMIC DNA]</scope>
    <source>
        <strain evidence="3">JCM 32206</strain>
    </source>
</reference>